<dbReference type="InterPro" id="IPR031052">
    <property type="entry name" value="FHY3/FAR1"/>
</dbReference>
<dbReference type="InterPro" id="IPR010666">
    <property type="entry name" value="Znf_GRF"/>
</dbReference>
<evidence type="ECO:0000256" key="1">
    <source>
        <dbReference type="ARBA" id="ARBA00005889"/>
    </source>
</evidence>
<dbReference type="GO" id="GO:0008270">
    <property type="term" value="F:zinc ion binding"/>
    <property type="evidence" value="ECO:0007669"/>
    <property type="project" value="UniProtKB-UniRule"/>
</dbReference>
<keyword evidence="13" id="KW-1185">Reference proteome</keyword>
<keyword evidence="4 6" id="KW-0862">Zinc</keyword>
<comment type="caution">
    <text evidence="12">The sequence shown here is derived from an EMBL/GenBank/DDBJ whole genome shotgun (WGS) entry which is preliminary data.</text>
</comment>
<evidence type="ECO:0000313" key="13">
    <source>
        <dbReference type="Proteomes" id="UP001231189"/>
    </source>
</evidence>
<dbReference type="InterPro" id="IPR006564">
    <property type="entry name" value="Znf_PMZ"/>
</dbReference>
<evidence type="ECO:0000256" key="6">
    <source>
        <dbReference type="RuleBase" id="RU367018"/>
    </source>
</evidence>
<evidence type="ECO:0000313" key="11">
    <source>
        <dbReference type="EMBL" id="KAK1627148.1"/>
    </source>
</evidence>
<accession>A0AAD8S7T1</accession>
<dbReference type="PANTHER" id="PTHR31669:SF168">
    <property type="entry name" value="PROTEIN FAR1-RELATED SEQUENCE"/>
    <property type="match status" value="1"/>
</dbReference>
<feature type="region of interest" description="Disordered" evidence="7">
    <location>
        <begin position="441"/>
        <end position="488"/>
    </location>
</feature>
<evidence type="ECO:0000313" key="12">
    <source>
        <dbReference type="EMBL" id="KAK1646020.1"/>
    </source>
</evidence>
<feature type="domain" description="GRF-type" evidence="10">
    <location>
        <begin position="553"/>
        <end position="592"/>
    </location>
</feature>
<evidence type="ECO:0000256" key="5">
    <source>
        <dbReference type="PROSITE-ProRule" id="PRU00325"/>
    </source>
</evidence>
<proteinExistence type="inferred from homology"/>
<evidence type="ECO:0000259" key="9">
    <source>
        <dbReference type="PROSITE" id="PS50966"/>
    </source>
</evidence>
<evidence type="ECO:0000259" key="10">
    <source>
        <dbReference type="PROSITE" id="PS51999"/>
    </source>
</evidence>
<feature type="domain" description="SWIM-type" evidence="9">
    <location>
        <begin position="294"/>
        <end position="330"/>
    </location>
</feature>
<keyword evidence="3 5" id="KW-0863">Zinc-finger</keyword>
<protein>
    <recommendedName>
        <fullName evidence="6">Protein FAR1-RELATED SEQUENCE</fullName>
    </recommendedName>
</protein>
<dbReference type="EMBL" id="JAUUTY010000004">
    <property type="protein sequence ID" value="KAK1646020.1"/>
    <property type="molecule type" value="Genomic_DNA"/>
</dbReference>
<name>A0AAD8S7T1_LOLMU</name>
<dbReference type="Pfam" id="PF06839">
    <property type="entry name" value="Zn_ribbon_GRF"/>
    <property type="match status" value="1"/>
</dbReference>
<feature type="transmembrane region" description="Helical" evidence="8">
    <location>
        <begin position="632"/>
        <end position="650"/>
    </location>
</feature>
<dbReference type="Proteomes" id="UP001231189">
    <property type="component" value="Unassembled WGS sequence"/>
</dbReference>
<gene>
    <name evidence="11" type="ORF">QYE76_001463</name>
    <name evidence="12" type="ORF">QYE76_063825</name>
</gene>
<sequence length="652" mass="72549">MYSWEVGFGIRYGRSRINGSSIRTRQDIVCSCEGRDKSEATRSARCDCRCMLSLLRSDDDSCRQSVRTMCAKLAQESIDGDMSKTIEVFNMIKARDPGFIVAMDLDEKKRVRSLLFAHGTSRKDYVSFGDVVTFDTTYRTNLYNLPFGLFVGVNHHFQSIVFAGVLLTEETIDAFKWTFRNFVAAMGADAPKTILTDQCHQMRVAIDAELPLTRHRWCKWHVLRKAKESLGPVYSKNSPFKRDLHELLDVIVDVEEFETRWSGAFTCREDGGPNRFVMVYARASASNPAGRQEYVVDSNDERTEFFCVCKSFEHCGIPCRHVLKVLVHIGAVEIPSSLIMKRWTTDAREGVESAIPGLDEAVAARADSTSMHGMLHAAVMELVGMGTTSRQAFEVAVDYVSHAKAAISAMKVDAPVNVGFSVQSAEMAGEDVLQFDSGVAAPPRVRSRGRPKELRFKSPIESPGGSKRPTSLKRSMKSSGDDGPRRSTRFMKTGVYVIEHCGSCGLPGHRTSECAEEVEDEQGGAVRRRCKSCGEVGHNRSTCGRKSTYVPNCHCGELADLWRSRTTDNPGRLFIKCGMAKKCRFWKWEDELVGVGTSRKSLTEMDASSKRNLVSPGAPEVQVLEQIRSELVLLRCVGLLLSLALVFAICKQ</sequence>
<dbReference type="InterPro" id="IPR007527">
    <property type="entry name" value="Znf_SWIM"/>
</dbReference>
<keyword evidence="8" id="KW-0472">Membrane</keyword>
<dbReference type="EMBL" id="JAUUTY010000005">
    <property type="protein sequence ID" value="KAK1627148.1"/>
    <property type="molecule type" value="Genomic_DNA"/>
</dbReference>
<comment type="similarity">
    <text evidence="1 6">Belongs to the FHY3/FAR1 family.</text>
</comment>
<dbReference type="SMART" id="SM00575">
    <property type="entry name" value="ZnF_PMZ"/>
    <property type="match status" value="1"/>
</dbReference>
<keyword evidence="2 6" id="KW-0479">Metal-binding</keyword>
<dbReference type="Pfam" id="PF10551">
    <property type="entry name" value="MULE"/>
    <property type="match status" value="1"/>
</dbReference>
<dbReference type="PANTHER" id="PTHR31669">
    <property type="entry name" value="PROTEIN FAR1-RELATED SEQUENCE 10-RELATED"/>
    <property type="match status" value="1"/>
</dbReference>
<dbReference type="InterPro" id="IPR018289">
    <property type="entry name" value="MULE_transposase_dom"/>
</dbReference>
<dbReference type="Pfam" id="PF04434">
    <property type="entry name" value="SWIM"/>
    <property type="match status" value="1"/>
</dbReference>
<comment type="subcellular location">
    <subcellularLocation>
        <location evidence="6">Nucleus</location>
    </subcellularLocation>
</comment>
<dbReference type="PROSITE" id="PS51999">
    <property type="entry name" value="ZF_GRF"/>
    <property type="match status" value="1"/>
</dbReference>
<dbReference type="AlphaFoldDB" id="A0AAD8S7T1"/>
<keyword evidence="8" id="KW-0812">Transmembrane</keyword>
<dbReference type="GO" id="GO:0006355">
    <property type="term" value="P:regulation of DNA-templated transcription"/>
    <property type="evidence" value="ECO:0007669"/>
    <property type="project" value="UniProtKB-UniRule"/>
</dbReference>
<evidence type="ECO:0000256" key="8">
    <source>
        <dbReference type="SAM" id="Phobius"/>
    </source>
</evidence>
<dbReference type="GO" id="GO:0005634">
    <property type="term" value="C:nucleus"/>
    <property type="evidence" value="ECO:0007669"/>
    <property type="project" value="UniProtKB-SubCell"/>
</dbReference>
<comment type="function">
    <text evidence="6">Putative transcription activator involved in regulating light control of development.</text>
</comment>
<evidence type="ECO:0000256" key="7">
    <source>
        <dbReference type="SAM" id="MobiDB-lite"/>
    </source>
</evidence>
<evidence type="ECO:0000256" key="3">
    <source>
        <dbReference type="ARBA" id="ARBA00022771"/>
    </source>
</evidence>
<evidence type="ECO:0000256" key="4">
    <source>
        <dbReference type="ARBA" id="ARBA00022833"/>
    </source>
</evidence>
<keyword evidence="8" id="KW-1133">Transmembrane helix</keyword>
<dbReference type="PROSITE" id="PS50966">
    <property type="entry name" value="ZF_SWIM"/>
    <property type="match status" value="1"/>
</dbReference>
<evidence type="ECO:0000256" key="2">
    <source>
        <dbReference type="ARBA" id="ARBA00022723"/>
    </source>
</evidence>
<keyword evidence="6" id="KW-0539">Nucleus</keyword>
<organism evidence="12 13">
    <name type="scientific">Lolium multiflorum</name>
    <name type="common">Italian ryegrass</name>
    <name type="synonym">Lolium perenne subsp. multiflorum</name>
    <dbReference type="NCBI Taxonomy" id="4521"/>
    <lineage>
        <taxon>Eukaryota</taxon>
        <taxon>Viridiplantae</taxon>
        <taxon>Streptophyta</taxon>
        <taxon>Embryophyta</taxon>
        <taxon>Tracheophyta</taxon>
        <taxon>Spermatophyta</taxon>
        <taxon>Magnoliopsida</taxon>
        <taxon>Liliopsida</taxon>
        <taxon>Poales</taxon>
        <taxon>Poaceae</taxon>
        <taxon>BOP clade</taxon>
        <taxon>Pooideae</taxon>
        <taxon>Poodae</taxon>
        <taxon>Poeae</taxon>
        <taxon>Poeae Chloroplast Group 2 (Poeae type)</taxon>
        <taxon>Loliodinae</taxon>
        <taxon>Loliinae</taxon>
        <taxon>Lolium</taxon>
    </lineage>
</organism>
<reference evidence="12" key="1">
    <citation type="submission" date="2023-07" db="EMBL/GenBank/DDBJ databases">
        <title>A chromosome-level genome assembly of Lolium multiflorum.</title>
        <authorList>
            <person name="Chen Y."/>
            <person name="Copetti D."/>
            <person name="Kolliker R."/>
            <person name="Studer B."/>
        </authorList>
    </citation>
    <scope>NUCLEOTIDE SEQUENCE</scope>
    <source>
        <strain evidence="12">02402/16</strain>
        <tissue evidence="12">Leaf</tissue>
    </source>
</reference>